<dbReference type="SUPFAM" id="SSF53335">
    <property type="entry name" value="S-adenosyl-L-methionine-dependent methyltransferases"/>
    <property type="match status" value="1"/>
</dbReference>
<sequence length="270" mass="30225">MGGAARATTPDRGLVFDLGLHEGHDTRYYLDKGFRVVALEANPRFCATAQASFAGRDCVVVERALASEADREITFYVRDDSTGWSSLFQDVAERDGRPSTAVRVATTTTSALFDTYGVPYYVKCDIEGADGIFVAQLVADGRAPPFVSVEIDDLEMAEQLRAAGYDRFQIVNQAHLRLYRPPNPAREGRYVPIAFHGKMSGPFGRELPPNRWVTFDALAAQLRRYQSLPELGWLQRKLLRRWGKLTNRGWLIGQSWLDVHATTAAELARR</sequence>
<protein>
    <recommendedName>
        <fullName evidence="1">Methyltransferase FkbM domain-containing protein</fullName>
    </recommendedName>
</protein>
<dbReference type="EMBL" id="NPEU01000457">
    <property type="protein sequence ID" value="RAI32018.1"/>
    <property type="molecule type" value="Genomic_DNA"/>
</dbReference>
<keyword evidence="3" id="KW-1185">Reference proteome</keyword>
<evidence type="ECO:0000313" key="3">
    <source>
        <dbReference type="Proteomes" id="UP000248863"/>
    </source>
</evidence>
<accession>A0A327K9R5</accession>
<gene>
    <name evidence="2" type="ORF">CH338_24880</name>
</gene>
<dbReference type="AlphaFoldDB" id="A0A327K9R5"/>
<dbReference type="RefSeq" id="WP_111359750.1">
    <property type="nucleotide sequence ID" value="NZ_NHSK01000035.1"/>
</dbReference>
<feature type="domain" description="Methyltransferase FkbM" evidence="1">
    <location>
        <begin position="19"/>
        <end position="130"/>
    </location>
</feature>
<dbReference type="NCBIfam" id="TIGR01444">
    <property type="entry name" value="fkbM_fam"/>
    <property type="match status" value="1"/>
</dbReference>
<name>A0A327K9R5_9BRAD</name>
<reference evidence="2 3" key="1">
    <citation type="submission" date="2017-07" db="EMBL/GenBank/DDBJ databases">
        <title>Draft Genome Sequences of Select Purple Nonsulfur Bacteria.</title>
        <authorList>
            <person name="Lasarre B."/>
            <person name="Mckinlay J.B."/>
        </authorList>
    </citation>
    <scope>NUCLEOTIDE SEQUENCE [LARGE SCALE GENOMIC DNA]</scope>
    <source>
        <strain evidence="2 3">DSM 11907</strain>
    </source>
</reference>
<evidence type="ECO:0000259" key="1">
    <source>
        <dbReference type="Pfam" id="PF05050"/>
    </source>
</evidence>
<comment type="caution">
    <text evidence="2">The sequence shown here is derived from an EMBL/GenBank/DDBJ whole genome shotgun (WGS) entry which is preliminary data.</text>
</comment>
<evidence type="ECO:0000313" key="2">
    <source>
        <dbReference type="EMBL" id="RAI32018.1"/>
    </source>
</evidence>
<dbReference type="Pfam" id="PF05050">
    <property type="entry name" value="Methyltransf_21"/>
    <property type="match status" value="1"/>
</dbReference>
<dbReference type="Proteomes" id="UP000248863">
    <property type="component" value="Unassembled WGS sequence"/>
</dbReference>
<dbReference type="InterPro" id="IPR029063">
    <property type="entry name" value="SAM-dependent_MTases_sf"/>
</dbReference>
<organism evidence="2 3">
    <name type="scientific">Rhodoplanes elegans</name>
    <dbReference type="NCBI Taxonomy" id="29408"/>
    <lineage>
        <taxon>Bacteria</taxon>
        <taxon>Pseudomonadati</taxon>
        <taxon>Pseudomonadota</taxon>
        <taxon>Alphaproteobacteria</taxon>
        <taxon>Hyphomicrobiales</taxon>
        <taxon>Nitrobacteraceae</taxon>
        <taxon>Rhodoplanes</taxon>
    </lineage>
</organism>
<proteinExistence type="predicted"/>
<dbReference type="Gene3D" id="3.40.50.150">
    <property type="entry name" value="Vaccinia Virus protein VP39"/>
    <property type="match status" value="1"/>
</dbReference>
<dbReference type="OrthoDB" id="9814604at2"/>
<dbReference type="InterPro" id="IPR006342">
    <property type="entry name" value="FkbM_mtfrase"/>
</dbReference>